<dbReference type="RefSeq" id="WP_380976084.1">
    <property type="nucleotide sequence ID" value="NZ_JBHTEF010000001.1"/>
</dbReference>
<dbReference type="EMBL" id="JBHTEF010000001">
    <property type="protein sequence ID" value="MFC7582187.1"/>
    <property type="molecule type" value="Genomic_DNA"/>
</dbReference>
<sequence>MGTAGMGPRAAGTTVGTPPSLAPLPFPGTDEVDPARVFRASGYTSPAPSRNGVAQVALWLSVAFLVPLPPLLAVSAALGGIAWIRAGGRGGAGLRAARGAVAISVSGIALWGLLALLIWTA</sequence>
<name>A0ABW2SQ57_9ACTO</name>
<evidence type="ECO:0000256" key="2">
    <source>
        <dbReference type="SAM" id="Phobius"/>
    </source>
</evidence>
<proteinExistence type="predicted"/>
<evidence type="ECO:0000313" key="3">
    <source>
        <dbReference type="EMBL" id="MFC7582187.1"/>
    </source>
</evidence>
<feature type="transmembrane region" description="Helical" evidence="2">
    <location>
        <begin position="96"/>
        <end position="119"/>
    </location>
</feature>
<protein>
    <recommendedName>
        <fullName evidence="5">DUF4190 domain-containing protein</fullName>
    </recommendedName>
</protein>
<keyword evidence="4" id="KW-1185">Reference proteome</keyword>
<comment type="caution">
    <text evidence="3">The sequence shown here is derived from an EMBL/GenBank/DDBJ whole genome shotgun (WGS) entry which is preliminary data.</text>
</comment>
<reference evidence="4" key="1">
    <citation type="journal article" date="2019" name="Int. J. Syst. Evol. Microbiol.">
        <title>The Global Catalogue of Microorganisms (GCM) 10K type strain sequencing project: providing services to taxonomists for standard genome sequencing and annotation.</title>
        <authorList>
            <consortium name="The Broad Institute Genomics Platform"/>
            <consortium name="The Broad Institute Genome Sequencing Center for Infectious Disease"/>
            <person name="Wu L."/>
            <person name="Ma J."/>
        </authorList>
    </citation>
    <scope>NUCLEOTIDE SEQUENCE [LARGE SCALE GENOMIC DNA]</scope>
    <source>
        <strain evidence="4">CCUG 56698</strain>
    </source>
</reference>
<evidence type="ECO:0000256" key="1">
    <source>
        <dbReference type="SAM" id="MobiDB-lite"/>
    </source>
</evidence>
<keyword evidence="2" id="KW-0812">Transmembrane</keyword>
<evidence type="ECO:0000313" key="4">
    <source>
        <dbReference type="Proteomes" id="UP001596527"/>
    </source>
</evidence>
<dbReference type="Proteomes" id="UP001596527">
    <property type="component" value="Unassembled WGS sequence"/>
</dbReference>
<keyword evidence="2" id="KW-1133">Transmembrane helix</keyword>
<evidence type="ECO:0008006" key="5">
    <source>
        <dbReference type="Google" id="ProtNLM"/>
    </source>
</evidence>
<organism evidence="3 4">
    <name type="scientific">Schaalia naturae</name>
    <dbReference type="NCBI Taxonomy" id="635203"/>
    <lineage>
        <taxon>Bacteria</taxon>
        <taxon>Bacillati</taxon>
        <taxon>Actinomycetota</taxon>
        <taxon>Actinomycetes</taxon>
        <taxon>Actinomycetales</taxon>
        <taxon>Actinomycetaceae</taxon>
        <taxon>Schaalia</taxon>
    </lineage>
</organism>
<feature type="transmembrane region" description="Helical" evidence="2">
    <location>
        <begin position="56"/>
        <end position="84"/>
    </location>
</feature>
<gene>
    <name evidence="3" type="ORF">ACFQWG_13390</name>
</gene>
<keyword evidence="2" id="KW-0472">Membrane</keyword>
<feature type="region of interest" description="Disordered" evidence="1">
    <location>
        <begin position="1"/>
        <end position="28"/>
    </location>
</feature>
<accession>A0ABW2SQ57</accession>